<keyword evidence="2" id="KW-0812">Transmembrane</keyword>
<sequence length="311" mass="34042">MPNRTDYEWKKRFLIPFWILELFWAIIDTAATAVVLTVVDDDSNQIDSILEDNGNGDVVGTYKKPLIAASAVLLVFYAVIILLTVVEMILYCVHRLKPVLFLVFNVYKVTFWLVLLIMTIVNVVREDYDQPAAIISTIIFLCFVGPLIYGAIIYHHFRRSGPQTAGLGRTYTALGRQGPGAGSEGVSRLNPFNDSSYETRSTYSSTSFRNESATEMGVMPGTSSPRYGNSGPPAAAVGAVSRADSRAESHGGSANEYYEPYAPDRIGGYESYRAPPAAASASQHKGQDDELGYGIGEVVSQSRARGREDVI</sequence>
<dbReference type="EMBL" id="ML991799">
    <property type="protein sequence ID" value="KAF2234344.1"/>
    <property type="molecule type" value="Genomic_DNA"/>
</dbReference>
<proteinExistence type="predicted"/>
<feature type="transmembrane region" description="Helical" evidence="2">
    <location>
        <begin position="99"/>
        <end position="121"/>
    </location>
</feature>
<dbReference type="Proteomes" id="UP000800092">
    <property type="component" value="Unassembled WGS sequence"/>
</dbReference>
<evidence type="ECO:0000313" key="3">
    <source>
        <dbReference type="EMBL" id="KAF2234344.1"/>
    </source>
</evidence>
<keyword evidence="2" id="KW-0472">Membrane</keyword>
<organism evidence="3 4">
    <name type="scientific">Viridothelium virens</name>
    <name type="common">Speckled blister lichen</name>
    <name type="synonym">Trypethelium virens</name>
    <dbReference type="NCBI Taxonomy" id="1048519"/>
    <lineage>
        <taxon>Eukaryota</taxon>
        <taxon>Fungi</taxon>
        <taxon>Dikarya</taxon>
        <taxon>Ascomycota</taxon>
        <taxon>Pezizomycotina</taxon>
        <taxon>Dothideomycetes</taxon>
        <taxon>Dothideomycetes incertae sedis</taxon>
        <taxon>Trypetheliales</taxon>
        <taxon>Trypetheliaceae</taxon>
        <taxon>Viridothelium</taxon>
    </lineage>
</organism>
<feature type="transmembrane region" description="Helical" evidence="2">
    <location>
        <begin position="133"/>
        <end position="154"/>
    </location>
</feature>
<accession>A0A6A6H896</accession>
<feature type="transmembrane region" description="Helical" evidence="2">
    <location>
        <begin position="12"/>
        <end position="39"/>
    </location>
</feature>
<dbReference type="AlphaFoldDB" id="A0A6A6H896"/>
<feature type="compositionally biased region" description="Low complexity" evidence="1">
    <location>
        <begin position="197"/>
        <end position="207"/>
    </location>
</feature>
<protein>
    <submittedName>
        <fullName evidence="3">Uncharacterized protein</fullName>
    </submittedName>
</protein>
<evidence type="ECO:0000313" key="4">
    <source>
        <dbReference type="Proteomes" id="UP000800092"/>
    </source>
</evidence>
<keyword evidence="2" id="KW-1133">Transmembrane helix</keyword>
<feature type="transmembrane region" description="Helical" evidence="2">
    <location>
        <begin position="66"/>
        <end position="92"/>
    </location>
</feature>
<evidence type="ECO:0000256" key="2">
    <source>
        <dbReference type="SAM" id="Phobius"/>
    </source>
</evidence>
<dbReference type="OrthoDB" id="5211263at2759"/>
<keyword evidence="4" id="KW-1185">Reference proteome</keyword>
<gene>
    <name evidence="3" type="ORF">EV356DRAFT_532912</name>
</gene>
<reference evidence="3" key="1">
    <citation type="journal article" date="2020" name="Stud. Mycol.">
        <title>101 Dothideomycetes genomes: a test case for predicting lifestyles and emergence of pathogens.</title>
        <authorList>
            <person name="Haridas S."/>
            <person name="Albert R."/>
            <person name="Binder M."/>
            <person name="Bloem J."/>
            <person name="Labutti K."/>
            <person name="Salamov A."/>
            <person name="Andreopoulos B."/>
            <person name="Baker S."/>
            <person name="Barry K."/>
            <person name="Bills G."/>
            <person name="Bluhm B."/>
            <person name="Cannon C."/>
            <person name="Castanera R."/>
            <person name="Culley D."/>
            <person name="Daum C."/>
            <person name="Ezra D."/>
            <person name="Gonzalez J."/>
            <person name="Henrissat B."/>
            <person name="Kuo A."/>
            <person name="Liang C."/>
            <person name="Lipzen A."/>
            <person name="Lutzoni F."/>
            <person name="Magnuson J."/>
            <person name="Mondo S."/>
            <person name="Nolan M."/>
            <person name="Ohm R."/>
            <person name="Pangilinan J."/>
            <person name="Park H.-J."/>
            <person name="Ramirez L."/>
            <person name="Alfaro M."/>
            <person name="Sun H."/>
            <person name="Tritt A."/>
            <person name="Yoshinaga Y."/>
            <person name="Zwiers L.-H."/>
            <person name="Turgeon B."/>
            <person name="Goodwin S."/>
            <person name="Spatafora J."/>
            <person name="Crous P."/>
            <person name="Grigoriev I."/>
        </authorList>
    </citation>
    <scope>NUCLEOTIDE SEQUENCE</scope>
    <source>
        <strain evidence="3">Tuck. ex Michener</strain>
    </source>
</reference>
<name>A0A6A6H896_VIRVR</name>
<evidence type="ECO:0000256" key="1">
    <source>
        <dbReference type="SAM" id="MobiDB-lite"/>
    </source>
</evidence>
<feature type="region of interest" description="Disordered" evidence="1">
    <location>
        <begin position="197"/>
        <end position="236"/>
    </location>
</feature>